<evidence type="ECO:0000313" key="2">
    <source>
        <dbReference type="EMBL" id="KIJ27829.1"/>
    </source>
</evidence>
<reference evidence="2 3" key="1">
    <citation type="submission" date="2014-06" db="EMBL/GenBank/DDBJ databases">
        <title>Evolutionary Origins and Diversification of the Mycorrhizal Mutualists.</title>
        <authorList>
            <consortium name="DOE Joint Genome Institute"/>
            <consortium name="Mycorrhizal Genomics Consortium"/>
            <person name="Kohler A."/>
            <person name="Kuo A."/>
            <person name="Nagy L.G."/>
            <person name="Floudas D."/>
            <person name="Copeland A."/>
            <person name="Barry K.W."/>
            <person name="Cichocki N."/>
            <person name="Veneault-Fourrey C."/>
            <person name="LaButti K."/>
            <person name="Lindquist E.A."/>
            <person name="Lipzen A."/>
            <person name="Lundell T."/>
            <person name="Morin E."/>
            <person name="Murat C."/>
            <person name="Riley R."/>
            <person name="Ohm R."/>
            <person name="Sun H."/>
            <person name="Tunlid A."/>
            <person name="Henrissat B."/>
            <person name="Grigoriev I.V."/>
            <person name="Hibbett D.S."/>
            <person name="Martin F."/>
        </authorList>
    </citation>
    <scope>NUCLEOTIDE SEQUENCE [LARGE SCALE GENOMIC DNA]</scope>
    <source>
        <strain evidence="2 3">SS14</strain>
    </source>
</reference>
<name>A0A0C9U1D6_SPHS4</name>
<proteinExistence type="predicted"/>
<evidence type="ECO:0000256" key="1">
    <source>
        <dbReference type="SAM" id="MobiDB-lite"/>
    </source>
</evidence>
<accession>A0A0C9U1D6</accession>
<dbReference type="EMBL" id="KN837322">
    <property type="protein sequence ID" value="KIJ27829.1"/>
    <property type="molecule type" value="Genomic_DNA"/>
</dbReference>
<keyword evidence="3" id="KW-1185">Reference proteome</keyword>
<protein>
    <submittedName>
        <fullName evidence="2">Uncharacterized protein</fullName>
    </submittedName>
</protein>
<organism evidence="2 3">
    <name type="scientific">Sphaerobolus stellatus (strain SS14)</name>
    <dbReference type="NCBI Taxonomy" id="990650"/>
    <lineage>
        <taxon>Eukaryota</taxon>
        <taxon>Fungi</taxon>
        <taxon>Dikarya</taxon>
        <taxon>Basidiomycota</taxon>
        <taxon>Agaricomycotina</taxon>
        <taxon>Agaricomycetes</taxon>
        <taxon>Phallomycetidae</taxon>
        <taxon>Geastrales</taxon>
        <taxon>Sphaerobolaceae</taxon>
        <taxon>Sphaerobolus</taxon>
    </lineage>
</organism>
<dbReference type="AlphaFoldDB" id="A0A0C9U1D6"/>
<feature type="region of interest" description="Disordered" evidence="1">
    <location>
        <begin position="21"/>
        <end position="47"/>
    </location>
</feature>
<sequence>MTQPPPPYSFQTSVIITENQENSSILAATPSPSSNSRPLASHPEPRGDVFVPPQSFIRKYHTVNGNKASIIQGPSFEGRPASCFVIEHNFAYDWDITFRPPKNPETDEYVPNFAFPSFSHVWSVLRALSPDQTLRVPNTCQEYTDATIVQHPDDWRVFTNPFATHKKYRKWMKSLAHETAGSIKELKIGRIKFVKRKLGFGGKLSRSETEADGRDYPQSMNTLVEFPENNILFYEQDRGAWRLEVFLYYVKVDAQLKWRFPQKWWELLSDIEHKTGRTRSDIISGLKLSKDTRRTFDNQYCLGRKIYDDLKFQEALRASYRSGLDVVVMELPPTFNLGTGTNCFRKLFSRLGLAKAEVEDVGKNN</sequence>
<dbReference type="Proteomes" id="UP000054279">
    <property type="component" value="Unassembled WGS sequence"/>
</dbReference>
<feature type="compositionally biased region" description="Polar residues" evidence="1">
    <location>
        <begin position="21"/>
        <end position="38"/>
    </location>
</feature>
<dbReference type="HOGENOM" id="CLU_759033_0_0_1"/>
<evidence type="ECO:0000313" key="3">
    <source>
        <dbReference type="Proteomes" id="UP000054279"/>
    </source>
</evidence>
<gene>
    <name evidence="2" type="ORF">M422DRAFT_54858</name>
</gene>